<dbReference type="EMBL" id="OZ019898">
    <property type="protein sequence ID" value="CAK9230028.1"/>
    <property type="molecule type" value="Genomic_DNA"/>
</dbReference>
<gene>
    <name evidence="3" type="ORF">CSSPTR1EN2_LOCUS20028</name>
</gene>
<dbReference type="InterPro" id="IPR012677">
    <property type="entry name" value="Nucleotide-bd_a/b_plait_sf"/>
</dbReference>
<dbReference type="SUPFAM" id="SSF54928">
    <property type="entry name" value="RNA-binding domain, RBD"/>
    <property type="match status" value="1"/>
</dbReference>
<proteinExistence type="predicted"/>
<evidence type="ECO:0000313" key="4">
    <source>
        <dbReference type="Proteomes" id="UP001497512"/>
    </source>
</evidence>
<reference evidence="3" key="1">
    <citation type="submission" date="2024-02" db="EMBL/GenBank/DDBJ databases">
        <authorList>
            <consortium name="ELIXIR-Norway"/>
            <consortium name="Elixir Norway"/>
        </authorList>
    </citation>
    <scope>NUCLEOTIDE SEQUENCE</scope>
</reference>
<dbReference type="Gene3D" id="3.30.70.330">
    <property type="match status" value="1"/>
</dbReference>
<evidence type="ECO:0000256" key="1">
    <source>
        <dbReference type="ARBA" id="ARBA00022737"/>
    </source>
</evidence>
<sequence length="75" mass="8701">MLHREIMNFFDGNNIMPNGIHIVMGATNHPTGEAFVEFTSSDEAQYGMDSHRQNIGSYYRELFRATKRQQLVHLE</sequence>
<dbReference type="CDD" id="cd12254">
    <property type="entry name" value="RRM_hnRNPH_ESRPs_RBM12_like"/>
    <property type="match status" value="1"/>
</dbReference>
<keyword evidence="4" id="KW-1185">Reference proteome</keyword>
<evidence type="ECO:0000313" key="3">
    <source>
        <dbReference type="EMBL" id="CAK9230028.1"/>
    </source>
</evidence>
<name>A0ABP0UUQ6_9BRYO</name>
<evidence type="ECO:0000256" key="2">
    <source>
        <dbReference type="ARBA" id="ARBA00022884"/>
    </source>
</evidence>
<keyword evidence="2" id="KW-0694">RNA-binding</keyword>
<dbReference type="PANTHER" id="PTHR13976">
    <property type="entry name" value="HETEROGENEOUS NUCLEAR RIBONUCLEOPROTEIN-RELATED"/>
    <property type="match status" value="1"/>
</dbReference>
<accession>A0ABP0UUQ6</accession>
<protein>
    <recommendedName>
        <fullName evidence="5">RRM domain-containing protein</fullName>
    </recommendedName>
</protein>
<keyword evidence="1" id="KW-0677">Repeat</keyword>
<dbReference type="InterPro" id="IPR035979">
    <property type="entry name" value="RBD_domain_sf"/>
</dbReference>
<organism evidence="3 4">
    <name type="scientific">Sphagnum troendelagicum</name>
    <dbReference type="NCBI Taxonomy" id="128251"/>
    <lineage>
        <taxon>Eukaryota</taxon>
        <taxon>Viridiplantae</taxon>
        <taxon>Streptophyta</taxon>
        <taxon>Embryophyta</taxon>
        <taxon>Bryophyta</taxon>
        <taxon>Sphagnophytina</taxon>
        <taxon>Sphagnopsida</taxon>
        <taxon>Sphagnales</taxon>
        <taxon>Sphagnaceae</taxon>
        <taxon>Sphagnum</taxon>
    </lineage>
</organism>
<evidence type="ECO:0008006" key="5">
    <source>
        <dbReference type="Google" id="ProtNLM"/>
    </source>
</evidence>
<dbReference type="InterPro" id="IPR050666">
    <property type="entry name" value="ESRP"/>
</dbReference>
<dbReference type="Proteomes" id="UP001497512">
    <property type="component" value="Chromosome 6"/>
</dbReference>